<evidence type="ECO:0000256" key="15">
    <source>
        <dbReference type="RuleBase" id="RU364045"/>
    </source>
</evidence>
<evidence type="ECO:0000256" key="9">
    <source>
        <dbReference type="ARBA" id="ARBA00022822"/>
    </source>
</evidence>
<dbReference type="Gene3D" id="3.60.120.10">
    <property type="entry name" value="Anthranilate synthase"/>
    <property type="match status" value="1"/>
</dbReference>
<dbReference type="NCBIfam" id="TIGR00564">
    <property type="entry name" value="trpE_most"/>
    <property type="match status" value="1"/>
</dbReference>
<keyword evidence="10 15" id="KW-0460">Magnesium</keyword>
<evidence type="ECO:0000256" key="11">
    <source>
        <dbReference type="ARBA" id="ARBA00023141"/>
    </source>
</evidence>
<feature type="domain" description="Anthranilate synthase component I N-terminal" evidence="17">
    <location>
        <begin position="27"/>
        <end position="166"/>
    </location>
</feature>
<keyword evidence="11 15" id="KW-0057">Aromatic amino acid biosynthesis</keyword>
<dbReference type="Pfam" id="PF00425">
    <property type="entry name" value="Chorismate_bind"/>
    <property type="match status" value="1"/>
</dbReference>
<sequence length="500" mass="55939">MITSFDFFRKEAEQYRLVPIVKRMFADTTTPIEIFRQLQTEAVCLLESNDTSSQWSRFSFIGLNAPYRLKETESGFELVTSAGESLVSASDLPTVFQEAFQVLNPSPASESGVPFPGGAVGVLPYDAIRHQEQRINKPKEETLEPVHFLFCETIIAFDHEQATLTVVHYKDCDEQVVADAYREGVADVEALVARMQKKRENDAFSGEMSEKKAPSFKNVTSNYSREQFLAAVEKIKAYIEQGDVFQAVLSQRFECEVRTSAFMIYRVLRRLNPSPYMFFLRLDGKEIVGSSPERLVEVKEGRVEIHPIAGTRKRSQDPHEDDKIAEEMLSSPKERAEHQMLVDLARNDVGRVARYGTVRTPVFMDVGKFSHVMHIVSKVAGELTPDIHPWAALLAGFPAGTLSGAPKVRAMEILQELEPTNRGIYAGGIGYIAYNGHIDSCIAIRTMVVEDTKVRVQAGAGIVADSVPEEEYEETINKASALFSAIETAEEMSKEEMSQK</sequence>
<proteinExistence type="inferred from homology"/>
<keyword evidence="19" id="KW-1185">Reference proteome</keyword>
<evidence type="ECO:0000256" key="8">
    <source>
        <dbReference type="ARBA" id="ARBA00022723"/>
    </source>
</evidence>
<keyword evidence="12 15" id="KW-0456">Lyase</keyword>
<gene>
    <name evidence="15" type="primary">trpE</name>
    <name evidence="18" type="ORF">SAMN04488123_101150</name>
</gene>
<dbReference type="EMBL" id="FNEN01000001">
    <property type="protein sequence ID" value="SDI28703.1"/>
    <property type="molecule type" value="Genomic_DNA"/>
</dbReference>
<dbReference type="GO" id="GO:0004049">
    <property type="term" value="F:anthranilate synthase activity"/>
    <property type="evidence" value="ECO:0007669"/>
    <property type="project" value="UniProtKB-EC"/>
</dbReference>
<evidence type="ECO:0000256" key="14">
    <source>
        <dbReference type="ARBA" id="ARBA00047683"/>
    </source>
</evidence>
<evidence type="ECO:0000256" key="13">
    <source>
        <dbReference type="ARBA" id="ARBA00025634"/>
    </source>
</evidence>
<dbReference type="OrthoDB" id="9803598at2"/>
<evidence type="ECO:0000259" key="17">
    <source>
        <dbReference type="Pfam" id="PF04715"/>
    </source>
</evidence>
<dbReference type="Pfam" id="PF04715">
    <property type="entry name" value="Anth_synt_I_N"/>
    <property type="match status" value="1"/>
</dbReference>
<evidence type="ECO:0000256" key="7">
    <source>
        <dbReference type="ARBA" id="ARBA00022605"/>
    </source>
</evidence>
<keyword evidence="8 15" id="KW-0479">Metal-binding</keyword>
<dbReference type="EC" id="4.1.3.27" evidence="5 15"/>
<evidence type="ECO:0000256" key="3">
    <source>
        <dbReference type="ARBA" id="ARBA00009562"/>
    </source>
</evidence>
<comment type="catalytic activity">
    <reaction evidence="14 15">
        <text>chorismate + L-glutamine = anthranilate + pyruvate + L-glutamate + H(+)</text>
        <dbReference type="Rhea" id="RHEA:21732"/>
        <dbReference type="ChEBI" id="CHEBI:15361"/>
        <dbReference type="ChEBI" id="CHEBI:15378"/>
        <dbReference type="ChEBI" id="CHEBI:16567"/>
        <dbReference type="ChEBI" id="CHEBI:29748"/>
        <dbReference type="ChEBI" id="CHEBI:29985"/>
        <dbReference type="ChEBI" id="CHEBI:58359"/>
        <dbReference type="EC" id="4.1.3.27"/>
    </reaction>
</comment>
<accession>A0A1G8JC89</accession>
<name>A0A1G8JC89_9BACI</name>
<dbReference type="UniPathway" id="UPA00035">
    <property type="reaction ID" value="UER00040"/>
</dbReference>
<evidence type="ECO:0000259" key="16">
    <source>
        <dbReference type="Pfam" id="PF00425"/>
    </source>
</evidence>
<dbReference type="RefSeq" id="WP_090395638.1">
    <property type="nucleotide sequence ID" value="NZ_FNEN01000001.1"/>
</dbReference>
<keyword evidence="7 15" id="KW-0028">Amino-acid biosynthesis</keyword>
<dbReference type="PRINTS" id="PR00095">
    <property type="entry name" value="ANTSNTHASEI"/>
</dbReference>
<feature type="domain" description="Chorismate-utilising enzyme C-terminal" evidence="16">
    <location>
        <begin position="225"/>
        <end position="478"/>
    </location>
</feature>
<comment type="subunit">
    <text evidence="4 15">Heterotetramer consisting of two non-identical subunits: a beta subunit (TrpG) and a large alpha subunit (TrpE).</text>
</comment>
<evidence type="ECO:0000256" key="4">
    <source>
        <dbReference type="ARBA" id="ARBA00011575"/>
    </source>
</evidence>
<comment type="function">
    <text evidence="13 15">Part of a heterotetrameric complex that catalyzes the two-step biosynthesis of anthranilate, an intermediate in the biosynthesis of L-tryptophan. In the first step, the glutamine-binding beta subunit (TrpG) of anthranilate synthase (AS) provides the glutamine amidotransferase activity which generates ammonia as a substrate that, along with chorismate, is used in the second step, catalyzed by the large alpha subunit of AS (TrpE) to produce anthranilate. In the absence of TrpG, TrpE can synthesize anthranilate directly from chorismate and high concentrations of ammonia.</text>
</comment>
<dbReference type="GO" id="GO:0000162">
    <property type="term" value="P:L-tryptophan biosynthetic process"/>
    <property type="evidence" value="ECO:0007669"/>
    <property type="project" value="UniProtKB-UniPathway"/>
</dbReference>
<dbReference type="InterPro" id="IPR005256">
    <property type="entry name" value="Anth_synth_I_PabB"/>
</dbReference>
<evidence type="ECO:0000256" key="10">
    <source>
        <dbReference type="ARBA" id="ARBA00022842"/>
    </source>
</evidence>
<comment type="pathway">
    <text evidence="2 15">Amino-acid biosynthesis; L-tryptophan biosynthesis; L-tryptophan from chorismate: step 1/5.</text>
</comment>
<dbReference type="InterPro" id="IPR015890">
    <property type="entry name" value="Chorismate_C"/>
</dbReference>
<evidence type="ECO:0000256" key="12">
    <source>
        <dbReference type="ARBA" id="ARBA00023239"/>
    </source>
</evidence>
<dbReference type="InterPro" id="IPR019999">
    <property type="entry name" value="Anth_synth_I-like"/>
</dbReference>
<evidence type="ECO:0000313" key="18">
    <source>
        <dbReference type="EMBL" id="SDI28703.1"/>
    </source>
</evidence>
<dbReference type="GO" id="GO:0046872">
    <property type="term" value="F:metal ion binding"/>
    <property type="evidence" value="ECO:0007669"/>
    <property type="project" value="UniProtKB-KW"/>
</dbReference>
<dbReference type="InterPro" id="IPR005801">
    <property type="entry name" value="ADC_synthase"/>
</dbReference>
<dbReference type="SUPFAM" id="SSF56322">
    <property type="entry name" value="ADC synthase"/>
    <property type="match status" value="1"/>
</dbReference>
<protein>
    <recommendedName>
        <fullName evidence="6 15">Anthranilate synthase component 1</fullName>
        <ecNumber evidence="5 15">4.1.3.27</ecNumber>
    </recommendedName>
</protein>
<reference evidence="18 19" key="1">
    <citation type="submission" date="2016-10" db="EMBL/GenBank/DDBJ databases">
        <authorList>
            <person name="de Groot N.N."/>
        </authorList>
    </citation>
    <scope>NUCLEOTIDE SEQUENCE [LARGE SCALE GENOMIC DNA]</scope>
    <source>
        <strain evidence="18 19">DSM 21771</strain>
    </source>
</reference>
<dbReference type="InterPro" id="IPR006805">
    <property type="entry name" value="Anth_synth_I_N"/>
</dbReference>
<evidence type="ECO:0000313" key="19">
    <source>
        <dbReference type="Proteomes" id="UP000198853"/>
    </source>
</evidence>
<evidence type="ECO:0000256" key="1">
    <source>
        <dbReference type="ARBA" id="ARBA00001946"/>
    </source>
</evidence>
<evidence type="ECO:0000256" key="6">
    <source>
        <dbReference type="ARBA" id="ARBA00020653"/>
    </source>
</evidence>
<keyword evidence="9 15" id="KW-0822">Tryptophan biosynthesis</keyword>
<organism evidence="18 19">
    <name type="scientific">Natribacillus halophilus</name>
    <dbReference type="NCBI Taxonomy" id="549003"/>
    <lineage>
        <taxon>Bacteria</taxon>
        <taxon>Bacillati</taxon>
        <taxon>Bacillota</taxon>
        <taxon>Bacilli</taxon>
        <taxon>Bacillales</taxon>
        <taxon>Bacillaceae</taxon>
        <taxon>Natribacillus</taxon>
    </lineage>
</organism>
<evidence type="ECO:0000256" key="5">
    <source>
        <dbReference type="ARBA" id="ARBA00012266"/>
    </source>
</evidence>
<comment type="cofactor">
    <cofactor evidence="1 15">
        <name>Mg(2+)</name>
        <dbReference type="ChEBI" id="CHEBI:18420"/>
    </cofactor>
</comment>
<dbReference type="PANTHER" id="PTHR11236">
    <property type="entry name" value="AMINOBENZOATE/ANTHRANILATE SYNTHASE"/>
    <property type="match status" value="1"/>
</dbReference>
<dbReference type="Proteomes" id="UP000198853">
    <property type="component" value="Unassembled WGS sequence"/>
</dbReference>
<comment type="similarity">
    <text evidence="3 15">Belongs to the anthranilate synthase component I family.</text>
</comment>
<dbReference type="AlphaFoldDB" id="A0A1G8JC89"/>
<evidence type="ECO:0000256" key="2">
    <source>
        <dbReference type="ARBA" id="ARBA00004873"/>
    </source>
</evidence>
<dbReference type="PANTHER" id="PTHR11236:SF48">
    <property type="entry name" value="ISOCHORISMATE SYNTHASE MENF"/>
    <property type="match status" value="1"/>
</dbReference>